<sequence>MRECGCKDVPTFAQLRKKQTVIAHQVDISSKHHISALGNHFYMNHPAKLFALDWSNPLIRPHMQLYPEVSGPIKESWQAAKWVTEVSLDELCPMWADWKYQPHRHYYIKEIAQLINNTFVVPLRWITVNGEEHMDALPAYYIEDVYEFHIQTVELVQHIPTSLLHRNFLDLQKTSPSFTMPHPLRAKANGRPIFRMRIMPWSDDVSGNVSKQYNAHTNIYAVSLNLPHKKLSQEFFVRFCSTSGNASSSEQFAALAKDFATDVWHEAYDCELEMDILFQIIPHLLPADNPQQAETSSHVGGQGNLPCRQDLIGGTKNQKETDAGYKAFFSPGTPRTVTFTIQTIRQQLWLACLGDHDALALSYAQTGVKDKLSQFWISQLCAQAAEKQKTLFFDPTLRDPRLVDKRIKGIEWKSVKLSIKQAIQRELWAWLITQPPENFEKLDLSDPSRKDLRPGVHYNALLAIPGLDPHHDTPVEILHSFQLGADKYIWHDTNKGWDKSKDELFGIRLQASSVDGLSIPPIRARYMMQYKNSLIGKHFKTLQQVGIFHLQGLASESLFSIWRATGDLGAHLWVTEIRSLELYLHDLKILVDNLLDSWAVYDPNRILVKMKLHVLTHLPDDVRRFGLVILYSTEIFECWNAIFRMCSVLSNHLSPSHDIAITLSEMEVFKHLVSGGWWRAENGEMIQAGVKVRQFLVQSPELQRRLGWVSQNQKYVLRPIPRNRQPRLRDSILWEQIYTLYNIPEPHPPSESNMWDLCKSIIAQSKDICLEGSWVFFKSKDVCDTLSGRILKLLVRSGSDPKTSLAICIINCFNILETRDRRLGMPVLQAPEHARVLPIPAKDVLFVFNAQHDCVTGGCQITSASSFERQERIETGIPKKIIQHSDCQQYIVNMHALHNSNLLRDTLPRYLTEPIPLVKDRQQKHQELAAQLRISGPAKRAEIQEKSKQTRKRNKGLKMAQGGLQLPTVLEANEEEEVDEDTVMDDV</sequence>
<protein>
    <submittedName>
        <fullName evidence="2">Uncharacterized protein</fullName>
    </submittedName>
</protein>
<name>A0AA38PUC9_9AGAR</name>
<feature type="region of interest" description="Disordered" evidence="1">
    <location>
        <begin position="938"/>
        <end position="966"/>
    </location>
</feature>
<organism evidence="2 3">
    <name type="scientific">Lentinula detonsa</name>
    <dbReference type="NCBI Taxonomy" id="2804962"/>
    <lineage>
        <taxon>Eukaryota</taxon>
        <taxon>Fungi</taxon>
        <taxon>Dikarya</taxon>
        <taxon>Basidiomycota</taxon>
        <taxon>Agaricomycotina</taxon>
        <taxon>Agaricomycetes</taxon>
        <taxon>Agaricomycetidae</taxon>
        <taxon>Agaricales</taxon>
        <taxon>Marasmiineae</taxon>
        <taxon>Omphalotaceae</taxon>
        <taxon>Lentinula</taxon>
    </lineage>
</organism>
<dbReference type="PANTHER" id="PTHR31912">
    <property type="entry name" value="IP13529P"/>
    <property type="match status" value="1"/>
</dbReference>
<evidence type="ECO:0000256" key="1">
    <source>
        <dbReference type="SAM" id="MobiDB-lite"/>
    </source>
</evidence>
<feature type="compositionally biased region" description="Basic and acidic residues" evidence="1">
    <location>
        <begin position="939"/>
        <end position="948"/>
    </location>
</feature>
<accession>A0AA38PUC9</accession>
<proteinExistence type="predicted"/>
<comment type="caution">
    <text evidence="2">The sequence shown here is derived from an EMBL/GenBank/DDBJ whole genome shotgun (WGS) entry which is preliminary data.</text>
</comment>
<dbReference type="PANTHER" id="PTHR31912:SF34">
    <property type="entry name" value="NOTOCHORD-RELATED PROTEIN"/>
    <property type="match status" value="1"/>
</dbReference>
<evidence type="ECO:0000313" key="2">
    <source>
        <dbReference type="EMBL" id="KAJ3982098.1"/>
    </source>
</evidence>
<dbReference type="Proteomes" id="UP001163850">
    <property type="component" value="Unassembled WGS sequence"/>
</dbReference>
<gene>
    <name evidence="2" type="ORF">F5890DRAFT_1416419</name>
</gene>
<dbReference type="EMBL" id="MU802078">
    <property type="protein sequence ID" value="KAJ3982098.1"/>
    <property type="molecule type" value="Genomic_DNA"/>
</dbReference>
<evidence type="ECO:0000313" key="3">
    <source>
        <dbReference type="Proteomes" id="UP001163850"/>
    </source>
</evidence>
<reference evidence="2" key="1">
    <citation type="submission" date="2022-08" db="EMBL/GenBank/DDBJ databases">
        <authorList>
            <consortium name="DOE Joint Genome Institute"/>
            <person name="Min B."/>
            <person name="Riley R."/>
            <person name="Sierra-Patev S."/>
            <person name="Naranjo-Ortiz M."/>
            <person name="Looney B."/>
            <person name="Konkel Z."/>
            <person name="Slot J.C."/>
            <person name="Sakamoto Y."/>
            <person name="Steenwyk J.L."/>
            <person name="Rokas A."/>
            <person name="Carro J."/>
            <person name="Camarero S."/>
            <person name="Ferreira P."/>
            <person name="Molpeceres G."/>
            <person name="Ruiz-Duenas F.J."/>
            <person name="Serrano A."/>
            <person name="Henrissat B."/>
            <person name="Drula E."/>
            <person name="Hughes K.W."/>
            <person name="Mata J.L."/>
            <person name="Ishikawa N.K."/>
            <person name="Vargas-Isla R."/>
            <person name="Ushijima S."/>
            <person name="Smith C.A."/>
            <person name="Ahrendt S."/>
            <person name="Andreopoulos W."/>
            <person name="He G."/>
            <person name="Labutti K."/>
            <person name="Lipzen A."/>
            <person name="Ng V."/>
            <person name="Sandor L."/>
            <person name="Barry K."/>
            <person name="Martinez A.T."/>
            <person name="Xiao Y."/>
            <person name="Gibbons J.G."/>
            <person name="Terashima K."/>
            <person name="Hibbett D.S."/>
            <person name="Grigoriev I.V."/>
        </authorList>
    </citation>
    <scope>NUCLEOTIDE SEQUENCE</scope>
    <source>
        <strain evidence="2">TFB7829</strain>
    </source>
</reference>
<dbReference type="AlphaFoldDB" id="A0AA38PUC9"/>